<name>A0AAD4CQL6_ASPNN</name>
<reference evidence="2" key="1">
    <citation type="journal article" date="2019" name="Beilstein J. Org. Chem.">
        <title>Nanangenines: drimane sesquiterpenoids as the dominant metabolite cohort of a novel Australian fungus, Aspergillus nanangensis.</title>
        <authorList>
            <person name="Lacey H.J."/>
            <person name="Gilchrist C.L.M."/>
            <person name="Crombie A."/>
            <person name="Kalaitzis J.A."/>
            <person name="Vuong D."/>
            <person name="Rutledge P.J."/>
            <person name="Turner P."/>
            <person name="Pitt J.I."/>
            <person name="Lacey E."/>
            <person name="Chooi Y.H."/>
            <person name="Piggott A.M."/>
        </authorList>
    </citation>
    <scope>NUCLEOTIDE SEQUENCE</scope>
    <source>
        <strain evidence="2">MST-FP2251</strain>
    </source>
</reference>
<dbReference type="Proteomes" id="UP001194746">
    <property type="component" value="Unassembled WGS sequence"/>
</dbReference>
<comment type="caution">
    <text evidence="2">The sequence shown here is derived from an EMBL/GenBank/DDBJ whole genome shotgun (WGS) entry which is preliminary data.</text>
</comment>
<evidence type="ECO:0000313" key="3">
    <source>
        <dbReference type="Proteomes" id="UP001194746"/>
    </source>
</evidence>
<feature type="compositionally biased region" description="Basic and acidic residues" evidence="1">
    <location>
        <begin position="16"/>
        <end position="25"/>
    </location>
</feature>
<sequence>MASSSTPMVKKRGRPPKYETAEQKQVKYAQTRRTQRQAALATERTAQFDQFYSTRPATYPTRPIPPTPGTLEPSITYQLEELLPPLSPGLAPQELDDNNIDDPSPPPNCPRDMSPPPETLILPTPLMRTRVLADQLYQHHGCCHQCHEQQHTAHQEAHPVHTTLANYLEQINPDRDFPDVLGSPTIATHGSNLAEQVTPERKQQVYCGVDPHQPDAVPTHLCIAANHHPGLTPEVTLDIDSVGGFVKSLAVA</sequence>
<evidence type="ECO:0000313" key="2">
    <source>
        <dbReference type="EMBL" id="KAF9890013.1"/>
    </source>
</evidence>
<reference evidence="2" key="2">
    <citation type="submission" date="2020-02" db="EMBL/GenBank/DDBJ databases">
        <authorList>
            <person name="Gilchrist C.L.M."/>
            <person name="Chooi Y.-H."/>
        </authorList>
    </citation>
    <scope>NUCLEOTIDE SEQUENCE</scope>
    <source>
        <strain evidence="2">MST-FP2251</strain>
    </source>
</reference>
<organism evidence="2 3">
    <name type="scientific">Aspergillus nanangensis</name>
    <dbReference type="NCBI Taxonomy" id="2582783"/>
    <lineage>
        <taxon>Eukaryota</taxon>
        <taxon>Fungi</taxon>
        <taxon>Dikarya</taxon>
        <taxon>Ascomycota</taxon>
        <taxon>Pezizomycotina</taxon>
        <taxon>Eurotiomycetes</taxon>
        <taxon>Eurotiomycetidae</taxon>
        <taxon>Eurotiales</taxon>
        <taxon>Aspergillaceae</taxon>
        <taxon>Aspergillus</taxon>
        <taxon>Aspergillus subgen. Circumdati</taxon>
    </lineage>
</organism>
<evidence type="ECO:0000256" key="1">
    <source>
        <dbReference type="SAM" id="MobiDB-lite"/>
    </source>
</evidence>
<gene>
    <name evidence="2" type="ORF">FE257_006693</name>
</gene>
<dbReference type="EMBL" id="VCAU01000030">
    <property type="protein sequence ID" value="KAF9890013.1"/>
    <property type="molecule type" value="Genomic_DNA"/>
</dbReference>
<proteinExistence type="predicted"/>
<dbReference type="AlphaFoldDB" id="A0AAD4CQL6"/>
<accession>A0AAD4CQL6</accession>
<protein>
    <submittedName>
        <fullName evidence="2">Uncharacterized protein</fullName>
    </submittedName>
</protein>
<feature type="region of interest" description="Disordered" evidence="1">
    <location>
        <begin position="85"/>
        <end position="115"/>
    </location>
</feature>
<keyword evidence="3" id="KW-1185">Reference proteome</keyword>
<feature type="compositionally biased region" description="Polar residues" evidence="1">
    <location>
        <begin position="44"/>
        <end position="56"/>
    </location>
</feature>
<feature type="region of interest" description="Disordered" evidence="1">
    <location>
        <begin position="1"/>
        <end position="71"/>
    </location>
</feature>
<feature type="compositionally biased region" description="Pro residues" evidence="1">
    <location>
        <begin position="103"/>
        <end position="115"/>
    </location>
</feature>